<dbReference type="SUPFAM" id="SSF63707">
    <property type="entry name" value="Ganglioside M2 (gm2) activator"/>
    <property type="match status" value="1"/>
</dbReference>
<reference evidence="2 3" key="1">
    <citation type="submission" date="2024-05" db="EMBL/GenBank/DDBJ databases">
        <title>Genetic variation in Jamaican populations of the coffee berry borer (Hypothenemus hampei).</title>
        <authorList>
            <person name="Errbii M."/>
            <person name="Myrie A."/>
        </authorList>
    </citation>
    <scope>NUCLEOTIDE SEQUENCE [LARGE SCALE GENOMIC DNA]</scope>
    <source>
        <strain evidence="2">JA-Hopewell-2020-01-JO</strain>
        <tissue evidence="2">Whole body</tissue>
    </source>
</reference>
<dbReference type="Proteomes" id="UP001566132">
    <property type="component" value="Unassembled WGS sequence"/>
</dbReference>
<dbReference type="InterPro" id="IPR028996">
    <property type="entry name" value="GM2-AP"/>
</dbReference>
<evidence type="ECO:0000313" key="2">
    <source>
        <dbReference type="EMBL" id="KAL1497915.1"/>
    </source>
</evidence>
<keyword evidence="3" id="KW-1185">Reference proteome</keyword>
<dbReference type="PANTHER" id="PTHR17357">
    <property type="entry name" value="GM2 GANGLIOSIDE ACTIVATOR PROTEIN"/>
    <property type="match status" value="1"/>
</dbReference>
<dbReference type="AlphaFoldDB" id="A0ABD1EN38"/>
<dbReference type="PANTHER" id="PTHR17357:SF0">
    <property type="entry name" value="GANGLIOSIDE GM2 ACTIVATOR"/>
    <property type="match status" value="1"/>
</dbReference>
<organism evidence="2 3">
    <name type="scientific">Hypothenemus hampei</name>
    <name type="common">Coffee berry borer</name>
    <dbReference type="NCBI Taxonomy" id="57062"/>
    <lineage>
        <taxon>Eukaryota</taxon>
        <taxon>Metazoa</taxon>
        <taxon>Ecdysozoa</taxon>
        <taxon>Arthropoda</taxon>
        <taxon>Hexapoda</taxon>
        <taxon>Insecta</taxon>
        <taxon>Pterygota</taxon>
        <taxon>Neoptera</taxon>
        <taxon>Endopterygota</taxon>
        <taxon>Coleoptera</taxon>
        <taxon>Polyphaga</taxon>
        <taxon>Cucujiformia</taxon>
        <taxon>Curculionidae</taxon>
        <taxon>Scolytinae</taxon>
        <taxon>Hypothenemus</taxon>
    </lineage>
</organism>
<evidence type="ECO:0000256" key="1">
    <source>
        <dbReference type="ARBA" id="ARBA00022729"/>
    </source>
</evidence>
<comment type="caution">
    <text evidence="2">The sequence shown here is derived from an EMBL/GenBank/DDBJ whole genome shotgun (WGS) entry which is preliminary data.</text>
</comment>
<sequence length="137" mass="15873">MPYFVKTLVSVDIKVYNIEKCNSNAPYPASLTVEKRMPLNIWLPIPCIDQLGSCTYRDLCSYGTPVNRNCPDRFVRNNVPCRCPILEGRYEIKPDNQIRLFKVPNKIFLIDPNGTVRYENVKDGTYRVKTIVVEERV</sequence>
<accession>A0ABD1EN38</accession>
<keyword evidence="1" id="KW-0732">Signal</keyword>
<dbReference type="EMBL" id="JBDJPC010000006">
    <property type="protein sequence ID" value="KAL1497915.1"/>
    <property type="molecule type" value="Genomic_DNA"/>
</dbReference>
<gene>
    <name evidence="2" type="ORF">ABEB36_008796</name>
</gene>
<evidence type="ECO:0000313" key="3">
    <source>
        <dbReference type="Proteomes" id="UP001566132"/>
    </source>
</evidence>
<proteinExistence type="predicted"/>
<name>A0ABD1EN38_HYPHA</name>
<protein>
    <submittedName>
        <fullName evidence="2">Uncharacterized protein</fullName>
    </submittedName>
</protein>
<dbReference type="InterPro" id="IPR036846">
    <property type="entry name" value="GM2-AP_sf"/>
</dbReference>
<dbReference type="Gene3D" id="2.70.220.10">
    <property type="entry name" value="Ganglioside GM2 activator"/>
    <property type="match status" value="1"/>
</dbReference>